<dbReference type="InterPro" id="IPR024408">
    <property type="entry name" value="Muramidase"/>
</dbReference>
<evidence type="ECO:0000313" key="3">
    <source>
        <dbReference type="EMBL" id="KWA76776.1"/>
    </source>
</evidence>
<comment type="caution">
    <text evidence="3">The sequence shown here is derived from an EMBL/GenBank/DDBJ whole genome shotgun (WGS) entry which is preliminary data.</text>
</comment>
<gene>
    <name evidence="3" type="ORF">WL29_34970</name>
</gene>
<sequence length="350" mass="39459">MRGRSIDVLVKKRSGEFEKKATVIPKKDFNAYTIVSPEYHFSATTKLTPKDELEQDLHIPVVKEGEIMTIERLVNEFAPFIGSAEKVTEEGMVKKDFPKTRKVPDPDAKPAKKGGKPKTKTIVEHHYKAVKTGKPTTYSVNVLPSRLNYPSPVDFSDDQFKSLATALGCEAAVIKAFAFTESGGVAWLPNGLPKVLFERHHFYQFTAPEPDKKTKKTPAHPFAQYPDICSPHRGGFGDPIYEWQRLLKAAKLNLEAALMSASYGGFQVLGENYKEMGYPSAAAFVNDFMKSTDSQIKILEKFFKTVKKAAIPSLKKRDWETITMYYNGGKWRDTNPDYPTTMAGYYEKFK</sequence>
<organism evidence="3 4">
    <name type="scientific">Burkholderia ubonensis</name>
    <dbReference type="NCBI Taxonomy" id="101571"/>
    <lineage>
        <taxon>Bacteria</taxon>
        <taxon>Pseudomonadati</taxon>
        <taxon>Pseudomonadota</taxon>
        <taxon>Betaproteobacteria</taxon>
        <taxon>Burkholderiales</taxon>
        <taxon>Burkholderiaceae</taxon>
        <taxon>Burkholderia</taxon>
        <taxon>Burkholderia cepacia complex</taxon>
    </lineage>
</organism>
<feature type="compositionally biased region" description="Basic and acidic residues" evidence="1">
    <location>
        <begin position="97"/>
        <end position="110"/>
    </location>
</feature>
<accession>A0A106PYM5</accession>
<dbReference type="AlphaFoldDB" id="A0A106PYM5"/>
<feature type="region of interest" description="Disordered" evidence="1">
    <location>
        <begin position="97"/>
        <end position="118"/>
    </location>
</feature>
<dbReference type="Pfam" id="PF11860">
    <property type="entry name" value="Muramidase"/>
    <property type="match status" value="1"/>
</dbReference>
<proteinExistence type="predicted"/>
<feature type="domain" description="N-acetylmuramidase" evidence="2">
    <location>
        <begin position="171"/>
        <end position="350"/>
    </location>
</feature>
<dbReference type="EMBL" id="LPHD01000162">
    <property type="protein sequence ID" value="KWA76776.1"/>
    <property type="molecule type" value="Genomic_DNA"/>
</dbReference>
<evidence type="ECO:0000259" key="2">
    <source>
        <dbReference type="Pfam" id="PF11860"/>
    </source>
</evidence>
<name>A0A106PYM5_9BURK</name>
<evidence type="ECO:0000256" key="1">
    <source>
        <dbReference type="SAM" id="MobiDB-lite"/>
    </source>
</evidence>
<dbReference type="Proteomes" id="UP000060630">
    <property type="component" value="Unassembled WGS sequence"/>
</dbReference>
<reference evidence="3 4" key="1">
    <citation type="submission" date="2015-11" db="EMBL/GenBank/DDBJ databases">
        <title>Expanding the genomic diversity of Burkholderia species for the development of highly accurate diagnostics.</title>
        <authorList>
            <person name="Sahl J."/>
            <person name="Keim P."/>
            <person name="Wagner D."/>
        </authorList>
    </citation>
    <scope>NUCLEOTIDE SEQUENCE [LARGE SCALE GENOMIC DNA]</scope>
    <source>
        <strain evidence="3 4">MSMB2087WGS</strain>
    </source>
</reference>
<protein>
    <recommendedName>
        <fullName evidence="2">N-acetylmuramidase domain-containing protein</fullName>
    </recommendedName>
</protein>
<evidence type="ECO:0000313" key="4">
    <source>
        <dbReference type="Proteomes" id="UP000060630"/>
    </source>
</evidence>